<evidence type="ECO:0000259" key="8">
    <source>
        <dbReference type="PROSITE" id="PS51918"/>
    </source>
</evidence>
<evidence type="ECO:0000256" key="2">
    <source>
        <dbReference type="ARBA" id="ARBA00022485"/>
    </source>
</evidence>
<keyword evidence="3" id="KW-0949">S-adenosyl-L-methionine</keyword>
<keyword evidence="5" id="KW-0408">Iron</keyword>
<dbReference type="InterPro" id="IPR007197">
    <property type="entry name" value="rSAM"/>
</dbReference>
<dbReference type="NCBIfam" id="TIGR02491">
    <property type="entry name" value="NrdG"/>
    <property type="match status" value="1"/>
</dbReference>
<keyword evidence="6" id="KW-0411">Iron-sulfur</keyword>
<comment type="caution">
    <text evidence="9">The sequence shown here is derived from an EMBL/GenBank/DDBJ whole genome shotgun (WGS) entry which is preliminary data.</text>
</comment>
<evidence type="ECO:0000256" key="5">
    <source>
        <dbReference type="ARBA" id="ARBA00023004"/>
    </source>
</evidence>
<dbReference type="SFLD" id="SFLDS00029">
    <property type="entry name" value="Radical_SAM"/>
    <property type="match status" value="1"/>
</dbReference>
<evidence type="ECO:0000256" key="3">
    <source>
        <dbReference type="ARBA" id="ARBA00022691"/>
    </source>
</evidence>
<protein>
    <recommendedName>
        <fullName evidence="7">Anaerobic ribonucleoside-triphosphate reductase-activating protein</fullName>
        <ecNumber evidence="7">1.97.1.-</ecNumber>
    </recommendedName>
</protein>
<dbReference type="CDD" id="cd01335">
    <property type="entry name" value="Radical_SAM"/>
    <property type="match status" value="1"/>
</dbReference>
<organism evidence="9 10">
    <name type="scientific">Intestinicryptomonas porci</name>
    <dbReference type="NCBI Taxonomy" id="2926320"/>
    <lineage>
        <taxon>Bacteria</taxon>
        <taxon>Pseudomonadati</taxon>
        <taxon>Verrucomicrobiota</taxon>
        <taxon>Opitutia</taxon>
        <taxon>Opitutales</taxon>
        <taxon>Intestinicryptomonaceae</taxon>
        <taxon>Intestinicryptomonas</taxon>
    </lineage>
</organism>
<dbReference type="SFLD" id="SFLDG01063">
    <property type="entry name" value="activating_enzymes__group_1"/>
    <property type="match status" value="1"/>
</dbReference>
<dbReference type="EMBL" id="JALBUT010000004">
    <property type="protein sequence ID" value="MDX8415499.1"/>
    <property type="molecule type" value="Genomic_DNA"/>
</dbReference>
<dbReference type="SFLD" id="SFLDG01066">
    <property type="entry name" value="organic_radical-activating_enz"/>
    <property type="match status" value="1"/>
</dbReference>
<dbReference type="PANTHER" id="PTHR30352:SF2">
    <property type="entry name" value="ANAEROBIC RIBONUCLEOSIDE-TRIPHOSPHATE REDUCTASE-ACTIVATING PROTEIN"/>
    <property type="match status" value="1"/>
</dbReference>
<comment type="cofactor">
    <cofactor evidence="1">
        <name>[4Fe-4S] cluster</name>
        <dbReference type="ChEBI" id="CHEBI:49883"/>
    </cofactor>
</comment>
<dbReference type="Gene3D" id="3.20.20.70">
    <property type="entry name" value="Aldolase class I"/>
    <property type="match status" value="1"/>
</dbReference>
<evidence type="ECO:0000313" key="9">
    <source>
        <dbReference type="EMBL" id="MDX8415499.1"/>
    </source>
</evidence>
<evidence type="ECO:0000256" key="7">
    <source>
        <dbReference type="PIRNR" id="PIRNR000368"/>
    </source>
</evidence>
<dbReference type="Proteomes" id="UP001275932">
    <property type="component" value="Unassembled WGS sequence"/>
</dbReference>
<feature type="domain" description="Radical SAM core" evidence="8">
    <location>
        <begin position="11"/>
        <end position="168"/>
    </location>
</feature>
<reference evidence="9 10" key="1">
    <citation type="submission" date="2022-03" db="EMBL/GenBank/DDBJ databases">
        <title>Novel taxa within the pig intestine.</title>
        <authorList>
            <person name="Wylensek D."/>
            <person name="Bishof K."/>
            <person name="Afrizal A."/>
            <person name="Clavel T."/>
        </authorList>
    </citation>
    <scope>NUCLEOTIDE SEQUENCE [LARGE SCALE GENOMIC DNA]</scope>
    <source>
        <strain evidence="9 10">CLA-KB-P66</strain>
    </source>
</reference>
<dbReference type="PIRSF" id="PIRSF000368">
    <property type="entry name" value="NrdG"/>
    <property type="match status" value="1"/>
</dbReference>
<evidence type="ECO:0000313" key="10">
    <source>
        <dbReference type="Proteomes" id="UP001275932"/>
    </source>
</evidence>
<accession>A0ABU4WJ87</accession>
<dbReference type="PROSITE" id="PS51918">
    <property type="entry name" value="RADICAL_SAM"/>
    <property type="match status" value="1"/>
</dbReference>
<keyword evidence="2" id="KW-0004">4Fe-4S</keyword>
<gene>
    <name evidence="9" type="primary">nrdG</name>
    <name evidence="9" type="ORF">MOX91_04795</name>
</gene>
<dbReference type="SUPFAM" id="SSF102114">
    <property type="entry name" value="Radical SAM enzymes"/>
    <property type="match status" value="1"/>
</dbReference>
<name>A0ABU4WJ87_9BACT</name>
<evidence type="ECO:0000256" key="6">
    <source>
        <dbReference type="ARBA" id="ARBA00023014"/>
    </source>
</evidence>
<dbReference type="PANTHER" id="PTHR30352">
    <property type="entry name" value="PYRUVATE FORMATE-LYASE-ACTIVATING ENZYME"/>
    <property type="match status" value="1"/>
</dbReference>
<evidence type="ECO:0000256" key="1">
    <source>
        <dbReference type="ARBA" id="ARBA00001966"/>
    </source>
</evidence>
<dbReference type="InterPro" id="IPR058240">
    <property type="entry name" value="rSAM_sf"/>
</dbReference>
<dbReference type="InterPro" id="IPR034457">
    <property type="entry name" value="Organic_radical-activating"/>
</dbReference>
<keyword evidence="7" id="KW-0560">Oxidoreductase</keyword>
<dbReference type="EC" id="1.97.1.-" evidence="7"/>
<proteinExistence type="inferred from homology"/>
<comment type="similarity">
    <text evidence="7">Belongs to the organic radical-activating enzymes family.</text>
</comment>
<sequence length="168" mass="19325">MKLRVLNVFPETVSDGFGIRFAVYFSGCSHRCRGCHNPQSWDCSAGEELDDALKERIISELQSNPILDGITFSGGDPMFNPEEFLKFLKEVKSRTNLNVWCYTGYTYEELVSDSERKLILKYIDVLVDGRFVMSKKDPRLYFRGSSNQRILYLKNGKIVRDSKPEAEC</sequence>
<evidence type="ECO:0000256" key="4">
    <source>
        <dbReference type="ARBA" id="ARBA00022723"/>
    </source>
</evidence>
<dbReference type="Pfam" id="PF13353">
    <property type="entry name" value="Fer4_12"/>
    <property type="match status" value="1"/>
</dbReference>
<keyword evidence="10" id="KW-1185">Reference proteome</keyword>
<dbReference type="InterPro" id="IPR013785">
    <property type="entry name" value="Aldolase_TIM"/>
</dbReference>
<dbReference type="SFLD" id="SFLDF00299">
    <property type="entry name" value="anaerobic_ribonucleoside-triph"/>
    <property type="match status" value="1"/>
</dbReference>
<comment type="function">
    <text evidence="7">Activation of anaerobic ribonucleoside-triphosphate reductase under anaerobic conditions by generation of an organic free radical, using S-adenosylmethionine and reduced flavodoxin as cosubstrates to produce 5'-deoxy-adenosine.</text>
</comment>
<keyword evidence="4" id="KW-0479">Metal-binding</keyword>
<dbReference type="InterPro" id="IPR012837">
    <property type="entry name" value="NrdG"/>
</dbReference>